<sequence length="359" mass="39809">MSDQAARVEELLLGGERKYTRAQVCEKAGVPQERATALWRSLGFATVGEDAVVFTDADADALRATHDLMYQGLLDPDTATATARMLGQHLSRLAEWQVDVLREVLTANPELLTDERHVTALIERLVPELERLQDYAWRRHLSAHAGRALARPGEIQENRTAVVGFADMVGFTTLTRRTDDAGLVDIVDRFDAITAEVVADNRGRIVKMLGDEVLFVADTPRDAAEIALGLLAAADADPDLPALRAGLAYGRVLSRFGDVYGSVVNIAARLTSVARPGTVLIDRALADELKPLDEYLIRHRRPVSVRGYSRLRLAVLRRATDPTLIDTVHRATKLLTRDEDDSLPAIPLQPDRHRRRRKR</sequence>
<name>A0A918GQI5_9PSEU</name>
<dbReference type="GO" id="GO:0035556">
    <property type="term" value="P:intracellular signal transduction"/>
    <property type="evidence" value="ECO:0007669"/>
    <property type="project" value="InterPro"/>
</dbReference>
<keyword evidence="4" id="KW-1185">Reference proteome</keyword>
<dbReference type="GO" id="GO:0009190">
    <property type="term" value="P:cyclic nucleotide biosynthetic process"/>
    <property type="evidence" value="ECO:0007669"/>
    <property type="project" value="InterPro"/>
</dbReference>
<dbReference type="InterPro" id="IPR029787">
    <property type="entry name" value="Nucleotide_cyclase"/>
</dbReference>
<dbReference type="PANTHER" id="PTHR43081:SF1">
    <property type="entry name" value="ADENYLATE CYCLASE, TERMINAL-DIFFERENTIATION SPECIFIC"/>
    <property type="match status" value="1"/>
</dbReference>
<reference evidence="3" key="2">
    <citation type="submission" date="2020-09" db="EMBL/GenBank/DDBJ databases">
        <authorList>
            <person name="Sun Q."/>
            <person name="Ohkuma M."/>
        </authorList>
    </citation>
    <scope>NUCLEOTIDE SEQUENCE</scope>
    <source>
        <strain evidence="3">JCM 3276</strain>
    </source>
</reference>
<reference evidence="3" key="1">
    <citation type="journal article" date="2014" name="Int. J. Syst. Evol. Microbiol.">
        <title>Complete genome sequence of Corynebacterium casei LMG S-19264T (=DSM 44701T), isolated from a smear-ripened cheese.</title>
        <authorList>
            <consortium name="US DOE Joint Genome Institute (JGI-PGF)"/>
            <person name="Walter F."/>
            <person name="Albersmeier A."/>
            <person name="Kalinowski J."/>
            <person name="Ruckert C."/>
        </authorList>
    </citation>
    <scope>NUCLEOTIDE SEQUENCE</scope>
    <source>
        <strain evidence="3">JCM 3276</strain>
    </source>
</reference>
<dbReference type="AlphaFoldDB" id="A0A918GQI5"/>
<dbReference type="PROSITE" id="PS50125">
    <property type="entry name" value="GUANYLATE_CYCLASE_2"/>
    <property type="match status" value="1"/>
</dbReference>
<evidence type="ECO:0000313" key="3">
    <source>
        <dbReference type="EMBL" id="GGS52959.1"/>
    </source>
</evidence>
<dbReference type="RefSeq" id="WP_189213513.1">
    <property type="nucleotide sequence ID" value="NZ_BMRB01000006.1"/>
</dbReference>
<comment type="caution">
    <text evidence="3">The sequence shown here is derived from an EMBL/GenBank/DDBJ whole genome shotgun (WGS) entry which is preliminary data.</text>
</comment>
<organism evidence="3 4">
    <name type="scientific">Actinokineospora fastidiosa</name>
    <dbReference type="NCBI Taxonomy" id="1816"/>
    <lineage>
        <taxon>Bacteria</taxon>
        <taxon>Bacillati</taxon>
        <taxon>Actinomycetota</taxon>
        <taxon>Actinomycetes</taxon>
        <taxon>Pseudonocardiales</taxon>
        <taxon>Pseudonocardiaceae</taxon>
        <taxon>Actinokineospora</taxon>
    </lineage>
</organism>
<comment type="similarity">
    <text evidence="1">Belongs to the adenylyl cyclase class-3 family.</text>
</comment>
<dbReference type="CDD" id="cd07302">
    <property type="entry name" value="CHD"/>
    <property type="match status" value="1"/>
</dbReference>
<dbReference type="Proteomes" id="UP000660680">
    <property type="component" value="Unassembled WGS sequence"/>
</dbReference>
<gene>
    <name evidence="3" type="ORF">GCM10010171_55150</name>
</gene>
<accession>A0A918GQI5</accession>
<dbReference type="SMART" id="SM00044">
    <property type="entry name" value="CYCc"/>
    <property type="match status" value="1"/>
</dbReference>
<dbReference type="InterPro" id="IPR050697">
    <property type="entry name" value="Adenylyl/Guanylyl_Cyclase_3/4"/>
</dbReference>
<dbReference type="GO" id="GO:0004016">
    <property type="term" value="F:adenylate cyclase activity"/>
    <property type="evidence" value="ECO:0007669"/>
    <property type="project" value="UniProtKB-ARBA"/>
</dbReference>
<dbReference type="InterPro" id="IPR001054">
    <property type="entry name" value="A/G_cyclase"/>
</dbReference>
<dbReference type="SUPFAM" id="SSF55073">
    <property type="entry name" value="Nucleotide cyclase"/>
    <property type="match status" value="1"/>
</dbReference>
<dbReference type="PANTHER" id="PTHR43081">
    <property type="entry name" value="ADENYLATE CYCLASE, TERMINAL-DIFFERENTIATION SPECIFIC-RELATED"/>
    <property type="match status" value="1"/>
</dbReference>
<evidence type="ECO:0000256" key="1">
    <source>
        <dbReference type="ARBA" id="ARBA00005381"/>
    </source>
</evidence>
<proteinExistence type="inferred from homology"/>
<evidence type="ECO:0000259" key="2">
    <source>
        <dbReference type="PROSITE" id="PS50125"/>
    </source>
</evidence>
<dbReference type="Pfam" id="PF00211">
    <property type="entry name" value="Guanylate_cyc"/>
    <property type="match status" value="1"/>
</dbReference>
<evidence type="ECO:0000313" key="4">
    <source>
        <dbReference type="Proteomes" id="UP000660680"/>
    </source>
</evidence>
<dbReference type="EMBL" id="BMRB01000006">
    <property type="protein sequence ID" value="GGS52959.1"/>
    <property type="molecule type" value="Genomic_DNA"/>
</dbReference>
<feature type="domain" description="Guanylate cyclase" evidence="2">
    <location>
        <begin position="162"/>
        <end position="271"/>
    </location>
</feature>
<dbReference type="Gene3D" id="3.30.70.1230">
    <property type="entry name" value="Nucleotide cyclase"/>
    <property type="match status" value="1"/>
</dbReference>
<protein>
    <submittedName>
        <fullName evidence="3">Adenylate/guanylate cyclase domain-containing protein</fullName>
    </submittedName>
</protein>